<evidence type="ECO:0000313" key="2">
    <source>
        <dbReference type="Proteomes" id="UP000006034"/>
    </source>
</evidence>
<reference evidence="1 2" key="1">
    <citation type="submission" date="2010-10" db="EMBL/GenBank/DDBJ databases">
        <authorList>
            <consortium name="The Broad Institute Genome Sequencing Platform"/>
            <person name="Ward D."/>
            <person name="Earl A."/>
            <person name="Feldgarden M."/>
            <person name="Young S.K."/>
            <person name="Gargeya S."/>
            <person name="Zeng Q."/>
            <person name="Alvarado L."/>
            <person name="Berlin A."/>
            <person name="Bochicchio J."/>
            <person name="Chapman S.B."/>
            <person name="Chen Z."/>
            <person name="Freedman E."/>
            <person name="Gellesch M."/>
            <person name="Goldberg J."/>
            <person name="Griggs A."/>
            <person name="Gujja S."/>
            <person name="Heilman E."/>
            <person name="Heiman D."/>
            <person name="Howarth C."/>
            <person name="Mehta T."/>
            <person name="Neiman D."/>
            <person name="Pearson M."/>
            <person name="Roberts A."/>
            <person name="Saif S."/>
            <person name="Shea T."/>
            <person name="Shenoy N."/>
            <person name="Sisk P."/>
            <person name="Stolte C."/>
            <person name="Sykes S."/>
            <person name="White J."/>
            <person name="Yandava C."/>
            <person name="Allen-Vercoe E."/>
            <person name="Sibley C."/>
            <person name="Ambrose C.E."/>
            <person name="Strauss J."/>
            <person name="Daigneault M."/>
            <person name="Haas B."/>
            <person name="Nusbaum C."/>
            <person name="Birren B."/>
        </authorList>
    </citation>
    <scope>NUCLEOTIDE SEQUENCE [LARGE SCALE GENOMIC DNA]</scope>
    <source>
        <strain evidence="1 2">3_1_6</strain>
    </source>
</reference>
<dbReference type="RefSeq" id="WP_016360920.1">
    <property type="nucleotide sequence ID" value="NZ_KE150239.1"/>
</dbReference>
<dbReference type="EMBL" id="ADCP02000002">
    <property type="protein sequence ID" value="EFV46013.2"/>
    <property type="molecule type" value="Genomic_DNA"/>
</dbReference>
<proteinExistence type="predicted"/>
<dbReference type="OrthoDB" id="6890188at2"/>
<reference evidence="1 2" key="2">
    <citation type="submission" date="2013-04" db="EMBL/GenBank/DDBJ databases">
        <title>The Genome Sequence of Bilophila wadsworthia 3_1_6.</title>
        <authorList>
            <consortium name="The Broad Institute Genomics Platform"/>
            <person name="Earl A."/>
            <person name="Ward D."/>
            <person name="Feldgarden M."/>
            <person name="Gevers D."/>
            <person name="Sibley C."/>
            <person name="Strauss J."/>
            <person name="Allen-Vercoe E."/>
            <person name="Walker B."/>
            <person name="Young S."/>
            <person name="Zeng Q."/>
            <person name="Gargeya S."/>
            <person name="Fitzgerald M."/>
            <person name="Haas B."/>
            <person name="Abouelleil A."/>
            <person name="Allen A.W."/>
            <person name="Alvarado L."/>
            <person name="Arachchi H.M."/>
            <person name="Berlin A.M."/>
            <person name="Chapman S.B."/>
            <person name="Gainer-Dewar J."/>
            <person name="Goldberg J."/>
            <person name="Griggs A."/>
            <person name="Gujja S."/>
            <person name="Hansen M."/>
            <person name="Howarth C."/>
            <person name="Imamovic A."/>
            <person name="Ireland A."/>
            <person name="Larimer J."/>
            <person name="McCowan C."/>
            <person name="Murphy C."/>
            <person name="Pearson M."/>
            <person name="Poon T.W."/>
            <person name="Priest M."/>
            <person name="Roberts A."/>
            <person name="Saif S."/>
            <person name="Shea T."/>
            <person name="Sisk P."/>
            <person name="Sykes S."/>
            <person name="Wortman J."/>
            <person name="Nusbaum C."/>
            <person name="Birren B."/>
        </authorList>
    </citation>
    <scope>NUCLEOTIDE SEQUENCE [LARGE SCALE GENOMIC DNA]</scope>
    <source>
        <strain evidence="1 2">3_1_6</strain>
    </source>
</reference>
<accession>E5Y1Y6</accession>
<dbReference type="STRING" id="563192.HMPREF0179_00195"/>
<dbReference type="Proteomes" id="UP000006034">
    <property type="component" value="Unassembled WGS sequence"/>
</dbReference>
<dbReference type="eggNOG" id="COG3299">
    <property type="taxonomic scope" value="Bacteria"/>
</dbReference>
<gene>
    <name evidence="1" type="ORF">HMPREF0179_00195</name>
</gene>
<protein>
    <submittedName>
        <fullName evidence="1">Uncharacterized protein</fullName>
    </submittedName>
</protein>
<dbReference type="HOGENOM" id="CLU_666773_0_0_7"/>
<comment type="caution">
    <text evidence="1">The sequence shown here is derived from an EMBL/GenBank/DDBJ whole genome shotgun (WGS) entry which is preliminary data.</text>
</comment>
<keyword evidence="2" id="KW-1185">Reference proteome</keyword>
<organism evidence="1 2">
    <name type="scientific">Bilophila wadsworthia (strain 3_1_6)</name>
    <dbReference type="NCBI Taxonomy" id="563192"/>
    <lineage>
        <taxon>Bacteria</taxon>
        <taxon>Pseudomonadati</taxon>
        <taxon>Thermodesulfobacteriota</taxon>
        <taxon>Desulfovibrionia</taxon>
        <taxon>Desulfovibrionales</taxon>
        <taxon>Desulfovibrionaceae</taxon>
        <taxon>Bilophila</taxon>
    </lineage>
</organism>
<dbReference type="AlphaFoldDB" id="E5Y1Y6"/>
<evidence type="ECO:0000313" key="1">
    <source>
        <dbReference type="EMBL" id="EFV46013.2"/>
    </source>
</evidence>
<sequence length="412" mass="43929">MASSSYGMTLAGFIPKRLADIQNDMNASIALIVDPHTGEYPFQNVTDDAVLQQVVGVFASALEEAWEAAYEASVQFDPQKNTGAGQSGTVQLNAITRKAGTKTILTFDLTGTPGVLVPAGALIASASGETAYALQENVIFPAVVEGQRTSHTTARGVCTEYGAFDPGPGTVNTIQTPVAGWFNASNTATESIGTAQETDEELRKRQQRSTQLTSYRQIDAIYASVLAVEGVTYCRAYQNATAYPVDDRGIPFKEVAVVAEGGDPAAITDALFLRFPVGVIGHGSISITKYDQQGVGYPISFSRPTPIPVYVNVIVEITNRSEFPDNGIQLIKEAIVAYAQYGDTSNTEGFPPGEDVIRTRLYTPINSIAGHEIILCEIGTAQGSLSEENIPIAWNQVATFDVGDITVTVRGQ</sequence>
<name>E5Y1Y6_BILW3</name>
<dbReference type="GeneID" id="78087016"/>